<keyword evidence="1" id="KW-0472">Membrane</keyword>
<accession>A0A2S5GEB6</accession>
<keyword evidence="3" id="KW-0645">Protease</keyword>
<dbReference type="GO" id="GO:0006508">
    <property type="term" value="P:proteolysis"/>
    <property type="evidence" value="ECO:0007669"/>
    <property type="project" value="UniProtKB-KW"/>
</dbReference>
<sequence>MRNQEEAIRQMTGYQLYRYAILTQIFLLLASIIGGIFAFNAISQFFDLFNFNLTYIVAGIMLGILIAAADLALMNHLKESYYDDGGVNEKIFSSLTPVKIVWFSLIVAISEELFFRGIIQTNTNLWVASLLFAAVHVRYLRHWYLALNILILSFIIGGVYEWTASLWTVISLHFTVNTMLGLYVYRKSKHNI</sequence>
<feature type="transmembrane region" description="Helical" evidence="1">
    <location>
        <begin position="166"/>
        <end position="185"/>
    </location>
</feature>
<feature type="transmembrane region" description="Helical" evidence="1">
    <location>
        <begin position="21"/>
        <end position="42"/>
    </location>
</feature>
<gene>
    <name evidence="3" type="ORF">C4B60_04275</name>
</gene>
<dbReference type="GO" id="GO:0080120">
    <property type="term" value="P:CAAX-box protein maturation"/>
    <property type="evidence" value="ECO:0007669"/>
    <property type="project" value="UniProtKB-ARBA"/>
</dbReference>
<proteinExistence type="predicted"/>
<evidence type="ECO:0000259" key="2">
    <source>
        <dbReference type="Pfam" id="PF02517"/>
    </source>
</evidence>
<dbReference type="Pfam" id="PF02517">
    <property type="entry name" value="Rce1-like"/>
    <property type="match status" value="1"/>
</dbReference>
<feature type="domain" description="CAAX prenyl protease 2/Lysostaphin resistance protein A-like" evidence="2">
    <location>
        <begin position="97"/>
        <end position="179"/>
    </location>
</feature>
<feature type="transmembrane region" description="Helical" evidence="1">
    <location>
        <begin position="91"/>
        <end position="109"/>
    </location>
</feature>
<dbReference type="Proteomes" id="UP000239047">
    <property type="component" value="Unassembled WGS sequence"/>
</dbReference>
<organism evidence="3 4">
    <name type="scientific">Jeotgalibacillus proteolyticus</name>
    <dbReference type="NCBI Taxonomy" id="2082395"/>
    <lineage>
        <taxon>Bacteria</taxon>
        <taxon>Bacillati</taxon>
        <taxon>Bacillota</taxon>
        <taxon>Bacilli</taxon>
        <taxon>Bacillales</taxon>
        <taxon>Caryophanaceae</taxon>
        <taxon>Jeotgalibacillus</taxon>
    </lineage>
</organism>
<dbReference type="InterPro" id="IPR003675">
    <property type="entry name" value="Rce1/LyrA-like_dom"/>
</dbReference>
<keyword evidence="3" id="KW-0378">Hydrolase</keyword>
<dbReference type="RefSeq" id="WP_104056779.1">
    <property type="nucleotide sequence ID" value="NZ_PREZ01000002.1"/>
</dbReference>
<name>A0A2S5GEB6_9BACL</name>
<dbReference type="OrthoDB" id="1523022at2"/>
<protein>
    <submittedName>
        <fullName evidence="3">CPBP family intramembrane metalloprotease</fullName>
    </submittedName>
</protein>
<keyword evidence="1" id="KW-0812">Transmembrane</keyword>
<dbReference type="EMBL" id="PREZ01000002">
    <property type="protein sequence ID" value="PPA71288.1"/>
    <property type="molecule type" value="Genomic_DNA"/>
</dbReference>
<dbReference type="AlphaFoldDB" id="A0A2S5GEB6"/>
<dbReference type="GO" id="GO:0008237">
    <property type="term" value="F:metallopeptidase activity"/>
    <property type="evidence" value="ECO:0007669"/>
    <property type="project" value="UniProtKB-KW"/>
</dbReference>
<feature type="transmembrane region" description="Helical" evidence="1">
    <location>
        <begin position="48"/>
        <end position="71"/>
    </location>
</feature>
<keyword evidence="4" id="KW-1185">Reference proteome</keyword>
<feature type="transmembrane region" description="Helical" evidence="1">
    <location>
        <begin position="115"/>
        <end position="135"/>
    </location>
</feature>
<comment type="caution">
    <text evidence="3">The sequence shown here is derived from an EMBL/GenBank/DDBJ whole genome shotgun (WGS) entry which is preliminary data.</text>
</comment>
<evidence type="ECO:0000256" key="1">
    <source>
        <dbReference type="SAM" id="Phobius"/>
    </source>
</evidence>
<evidence type="ECO:0000313" key="3">
    <source>
        <dbReference type="EMBL" id="PPA71288.1"/>
    </source>
</evidence>
<dbReference type="GO" id="GO:0004175">
    <property type="term" value="F:endopeptidase activity"/>
    <property type="evidence" value="ECO:0007669"/>
    <property type="project" value="UniProtKB-ARBA"/>
</dbReference>
<feature type="transmembrane region" description="Helical" evidence="1">
    <location>
        <begin position="142"/>
        <end position="160"/>
    </location>
</feature>
<keyword evidence="3" id="KW-0482">Metalloprotease</keyword>
<keyword evidence="1" id="KW-1133">Transmembrane helix</keyword>
<evidence type="ECO:0000313" key="4">
    <source>
        <dbReference type="Proteomes" id="UP000239047"/>
    </source>
</evidence>
<reference evidence="3 4" key="1">
    <citation type="submission" date="2018-02" db="EMBL/GenBank/DDBJ databases">
        <title>Jeotgalibacillus proteolyticum sp. nov. a protease producing bacterium isolated from ocean sediments of Laizhou Bay.</title>
        <authorList>
            <person name="Li Y."/>
        </authorList>
    </citation>
    <scope>NUCLEOTIDE SEQUENCE [LARGE SCALE GENOMIC DNA]</scope>
    <source>
        <strain evidence="3 4">22-7</strain>
    </source>
</reference>